<dbReference type="EMBL" id="PIQA01000014">
    <property type="protein sequence ID" value="RUO60686.1"/>
    <property type="molecule type" value="Genomic_DNA"/>
</dbReference>
<evidence type="ECO:0000256" key="3">
    <source>
        <dbReference type="SAM" id="SignalP"/>
    </source>
</evidence>
<evidence type="ECO:0000256" key="2">
    <source>
        <dbReference type="ARBA" id="ARBA00022729"/>
    </source>
</evidence>
<evidence type="ECO:0000313" key="6">
    <source>
        <dbReference type="Proteomes" id="UP000288361"/>
    </source>
</evidence>
<comment type="caution">
    <text evidence="5">The sequence shown here is derived from an EMBL/GenBank/DDBJ whole genome shotgun (WGS) entry which is preliminary data.</text>
</comment>
<reference evidence="5 6" key="1">
    <citation type="journal article" date="2011" name="Front. Microbiol.">
        <title>Genomic signatures of strain selection and enhancement in Bacillus atrophaeus var. globigii, a historical biowarfare simulant.</title>
        <authorList>
            <person name="Gibbons H.S."/>
            <person name="Broomall S.M."/>
            <person name="McNew L.A."/>
            <person name="Daligault H."/>
            <person name="Chapman C."/>
            <person name="Bruce D."/>
            <person name="Karavis M."/>
            <person name="Krepps M."/>
            <person name="McGregor P.A."/>
            <person name="Hong C."/>
            <person name="Park K.H."/>
            <person name="Akmal A."/>
            <person name="Feldman A."/>
            <person name="Lin J.S."/>
            <person name="Chang W.E."/>
            <person name="Higgs B.W."/>
            <person name="Demirev P."/>
            <person name="Lindquist J."/>
            <person name="Liem A."/>
            <person name="Fochler E."/>
            <person name="Read T.D."/>
            <person name="Tapia R."/>
            <person name="Johnson S."/>
            <person name="Bishop-Lilly K.A."/>
            <person name="Detter C."/>
            <person name="Han C."/>
            <person name="Sozhamannan S."/>
            <person name="Rosenzweig C.N."/>
            <person name="Skowronski E.W."/>
        </authorList>
    </citation>
    <scope>NUCLEOTIDE SEQUENCE [LARGE SCALE GENOMIC DNA]</scope>
    <source>
        <strain evidence="5 6">TPS4-2</strain>
    </source>
</reference>
<evidence type="ECO:0000256" key="1">
    <source>
        <dbReference type="ARBA" id="ARBA00010333"/>
    </source>
</evidence>
<sequence>MSRLSTLTLTAVLSLSFSAFSHAEDIGLATGYPPYQFSENGDIVGFDVDVTKAVFKYLDKEYTLHQYDWDNVVSLMRFGELDMAMGMEQTTIRRQYFDFSSPYYSRVTTLFVLDNESSPESVRGLVGKRISGDRHSVLEAHLQDIGLHNAIRINQASSKAEAMSQLAVGEVEAVIMPEAVGLYLEQQLDIDVNILWQPKITVPVGFSVKAGNDELLNQLNEALEALENSGELDQIRRRWGVN</sequence>
<keyword evidence="2 3" id="KW-0732">Signal</keyword>
<dbReference type="PANTHER" id="PTHR35936">
    <property type="entry name" value="MEMBRANE-BOUND LYTIC MUREIN TRANSGLYCOSYLASE F"/>
    <property type="match status" value="1"/>
</dbReference>
<dbReference type="AlphaFoldDB" id="A0A432YIA2"/>
<name>A0A432YIA2_9GAMM</name>
<organism evidence="5 6">
    <name type="scientific">Idiomarina piscisalsi</name>
    <dbReference type="NCBI Taxonomy" id="1096243"/>
    <lineage>
        <taxon>Bacteria</taxon>
        <taxon>Pseudomonadati</taxon>
        <taxon>Pseudomonadota</taxon>
        <taxon>Gammaproteobacteria</taxon>
        <taxon>Alteromonadales</taxon>
        <taxon>Idiomarinaceae</taxon>
        <taxon>Idiomarina</taxon>
    </lineage>
</organism>
<dbReference type="CDD" id="cd13704">
    <property type="entry name" value="PBP2_HisK"/>
    <property type="match status" value="1"/>
</dbReference>
<dbReference type="SUPFAM" id="SSF53850">
    <property type="entry name" value="Periplasmic binding protein-like II"/>
    <property type="match status" value="1"/>
</dbReference>
<feature type="chain" id="PRO_5019040814" description="Solute-binding protein family 3/N-terminal domain-containing protein" evidence="3">
    <location>
        <begin position="24"/>
        <end position="242"/>
    </location>
</feature>
<evidence type="ECO:0000313" key="5">
    <source>
        <dbReference type="EMBL" id="RUO60686.1"/>
    </source>
</evidence>
<gene>
    <name evidence="5" type="ORF">CWI73_11575</name>
</gene>
<dbReference type="Gene3D" id="3.40.190.10">
    <property type="entry name" value="Periplasmic binding protein-like II"/>
    <property type="match status" value="2"/>
</dbReference>
<dbReference type="SMART" id="SM00062">
    <property type="entry name" value="PBPb"/>
    <property type="match status" value="1"/>
</dbReference>
<proteinExistence type="inferred from homology"/>
<protein>
    <recommendedName>
        <fullName evidence="4">Solute-binding protein family 3/N-terminal domain-containing protein</fullName>
    </recommendedName>
</protein>
<dbReference type="InterPro" id="IPR001638">
    <property type="entry name" value="Solute-binding_3/MltF_N"/>
</dbReference>
<dbReference type="Proteomes" id="UP000288361">
    <property type="component" value="Unassembled WGS sequence"/>
</dbReference>
<comment type="similarity">
    <text evidence="1">Belongs to the bacterial solute-binding protein 3 family.</text>
</comment>
<evidence type="ECO:0000259" key="4">
    <source>
        <dbReference type="SMART" id="SM00062"/>
    </source>
</evidence>
<dbReference type="RefSeq" id="WP_126752922.1">
    <property type="nucleotide sequence ID" value="NZ_JBHUMT010000013.1"/>
</dbReference>
<feature type="signal peptide" evidence="3">
    <location>
        <begin position="1"/>
        <end position="23"/>
    </location>
</feature>
<feature type="domain" description="Solute-binding protein family 3/N-terminal" evidence="4">
    <location>
        <begin position="26"/>
        <end position="242"/>
    </location>
</feature>
<dbReference type="Pfam" id="PF00497">
    <property type="entry name" value="SBP_bac_3"/>
    <property type="match status" value="1"/>
</dbReference>
<accession>A0A432YIA2</accession>